<dbReference type="EMBL" id="CAXHTB010000026">
    <property type="protein sequence ID" value="CAL0334750.1"/>
    <property type="molecule type" value="Genomic_DNA"/>
</dbReference>
<dbReference type="GO" id="GO:0005634">
    <property type="term" value="C:nucleus"/>
    <property type="evidence" value="ECO:0007669"/>
    <property type="project" value="UniProtKB-SubCell"/>
</dbReference>
<feature type="region of interest" description="Disordered" evidence="3">
    <location>
        <begin position="479"/>
        <end position="534"/>
    </location>
</feature>
<comment type="subcellular location">
    <subcellularLocation>
        <location evidence="1">Nucleus</location>
    </subcellularLocation>
</comment>
<sequence>MDSDISRWVLEFLLRSSVPDSLIAKILTALPLSAVDSRLKKTLLLRTLRTLHSNASITETALEILELIEQIDCNDAVPVTDSMRRAFCAVAVECTVKYLAACPDDAAGNFFAAVRRIWRGRVTRMESAGRRSGLFSEELARWRDDLEAAVLDTRVCERLVQLNSRTEAFNEVKVYLNEAWEGMGPSFLDSAEAMAKAKGFGFDFGGESVMNHDGGLEFLANVDGNDNDNRNHNSDVVDDSDNDNDNHNNDGHGACLVENENQSNEKELEERVGASIDLNHQLPAEKAKEIQKGNLQPAQSHLALHTHPSSIGEFAYDGELKRKHDEGLVGLTKQRKDFAGGDRSEPDDGGACCMENVSVSGEKKLKEQVEERVGVSVDGNQELVCDLPAHGKKETQKGSIQHRFKHTVLHRCHKRVKLSGTEEVEPEKSWSKCDSVPSAEVKKVRESLKSSSMELQALVKDPLADALQISEVIRSNLAGKDINHGPSIGNQNGDVDVPDPNVDQNGDVDVPDPNVDQNGDVDVPDPNVDQNGDVPDPNVCNSIVPFQPNDANLVKKPFVRCSNNVRCPNLLERKATARTDEWDDSLDNSPQQAHPRKRKRRWTSLEEETLRAGVNKFGEGNWAAIRGFYSDVFENRSGVCNLSTRILVLVSFLTCAFTKTPIVFLS</sequence>
<proteinExistence type="predicted"/>
<dbReference type="Proteomes" id="UP001497480">
    <property type="component" value="Unassembled WGS sequence"/>
</dbReference>
<evidence type="ECO:0000259" key="4">
    <source>
        <dbReference type="PROSITE" id="PS50090"/>
    </source>
</evidence>
<feature type="domain" description="HTH myb-type" evidence="5">
    <location>
        <begin position="594"/>
        <end position="625"/>
    </location>
</feature>
<accession>A0AAV1YP87</accession>
<dbReference type="InterPro" id="IPR001005">
    <property type="entry name" value="SANT/Myb"/>
</dbReference>
<feature type="domain" description="Myb-like" evidence="4">
    <location>
        <begin position="594"/>
        <end position="638"/>
    </location>
</feature>
<dbReference type="PANTHER" id="PTHR46993">
    <property type="entry name" value="MYB TRANSCRIPTION FACTOR"/>
    <property type="match status" value="1"/>
</dbReference>
<evidence type="ECO:0000259" key="5">
    <source>
        <dbReference type="PROSITE" id="PS51294"/>
    </source>
</evidence>
<feature type="compositionally biased region" description="Low complexity" evidence="3">
    <location>
        <begin position="490"/>
        <end position="534"/>
    </location>
</feature>
<evidence type="ECO:0000256" key="2">
    <source>
        <dbReference type="ARBA" id="ARBA00023242"/>
    </source>
</evidence>
<feature type="region of interest" description="Disordered" evidence="3">
    <location>
        <begin position="221"/>
        <end position="256"/>
    </location>
</feature>
<evidence type="ECO:0000256" key="3">
    <source>
        <dbReference type="SAM" id="MobiDB-lite"/>
    </source>
</evidence>
<dbReference type="Gene3D" id="1.10.10.60">
    <property type="entry name" value="Homeodomain-like"/>
    <property type="match status" value="1"/>
</dbReference>
<dbReference type="PANTHER" id="PTHR46993:SF6">
    <property type="entry name" value="MYB TRANSCRIPTION FACTOR"/>
    <property type="match status" value="1"/>
</dbReference>
<evidence type="ECO:0000313" key="7">
    <source>
        <dbReference type="Proteomes" id="UP001497480"/>
    </source>
</evidence>
<evidence type="ECO:0000256" key="1">
    <source>
        <dbReference type="ARBA" id="ARBA00004123"/>
    </source>
</evidence>
<dbReference type="AlphaFoldDB" id="A0AAV1YP87"/>
<feature type="region of interest" description="Disordered" evidence="3">
    <location>
        <begin position="581"/>
        <end position="601"/>
    </location>
</feature>
<dbReference type="PROSITE" id="PS50090">
    <property type="entry name" value="MYB_LIKE"/>
    <property type="match status" value="1"/>
</dbReference>
<reference evidence="6 7" key="1">
    <citation type="submission" date="2024-03" db="EMBL/GenBank/DDBJ databases">
        <authorList>
            <person name="Martinez-Hernandez J."/>
        </authorList>
    </citation>
    <scope>NUCLEOTIDE SEQUENCE [LARGE SCALE GENOMIC DNA]</scope>
</reference>
<protein>
    <submittedName>
        <fullName evidence="6">Uncharacterized protein</fullName>
    </submittedName>
</protein>
<name>A0AAV1YP87_LUPLU</name>
<dbReference type="InterPro" id="IPR009057">
    <property type="entry name" value="Homeodomain-like_sf"/>
</dbReference>
<gene>
    <name evidence="6" type="ORF">LLUT_LOCUS35810</name>
</gene>
<dbReference type="SUPFAM" id="SSF46689">
    <property type="entry name" value="Homeodomain-like"/>
    <property type="match status" value="1"/>
</dbReference>
<evidence type="ECO:0000313" key="6">
    <source>
        <dbReference type="EMBL" id="CAL0334750.1"/>
    </source>
</evidence>
<dbReference type="PROSITE" id="PS51294">
    <property type="entry name" value="HTH_MYB"/>
    <property type="match status" value="1"/>
</dbReference>
<comment type="caution">
    <text evidence="6">The sequence shown here is derived from an EMBL/GenBank/DDBJ whole genome shotgun (WGS) entry which is preliminary data.</text>
</comment>
<organism evidence="6 7">
    <name type="scientific">Lupinus luteus</name>
    <name type="common">European yellow lupine</name>
    <dbReference type="NCBI Taxonomy" id="3873"/>
    <lineage>
        <taxon>Eukaryota</taxon>
        <taxon>Viridiplantae</taxon>
        <taxon>Streptophyta</taxon>
        <taxon>Embryophyta</taxon>
        <taxon>Tracheophyta</taxon>
        <taxon>Spermatophyta</taxon>
        <taxon>Magnoliopsida</taxon>
        <taxon>eudicotyledons</taxon>
        <taxon>Gunneridae</taxon>
        <taxon>Pentapetalae</taxon>
        <taxon>rosids</taxon>
        <taxon>fabids</taxon>
        <taxon>Fabales</taxon>
        <taxon>Fabaceae</taxon>
        <taxon>Papilionoideae</taxon>
        <taxon>50 kb inversion clade</taxon>
        <taxon>genistoids sensu lato</taxon>
        <taxon>core genistoids</taxon>
        <taxon>Genisteae</taxon>
        <taxon>Lupinus</taxon>
    </lineage>
</organism>
<keyword evidence="7" id="KW-1185">Reference proteome</keyword>
<keyword evidence="2" id="KW-0539">Nucleus</keyword>
<dbReference type="InterPro" id="IPR017930">
    <property type="entry name" value="Myb_dom"/>
</dbReference>
<dbReference type="CDD" id="cd11660">
    <property type="entry name" value="SANT_TRF"/>
    <property type="match status" value="1"/>
</dbReference>